<evidence type="ECO:0000313" key="7">
    <source>
        <dbReference type="Proteomes" id="UP000632498"/>
    </source>
</evidence>
<dbReference type="AlphaFoldDB" id="A0A917C121"/>
<keyword evidence="7" id="KW-1185">Reference proteome</keyword>
<dbReference type="EMBL" id="BMHV01000010">
    <property type="protein sequence ID" value="GGF63642.1"/>
    <property type="molecule type" value="Genomic_DNA"/>
</dbReference>
<dbReference type="PANTHER" id="PTHR30111">
    <property type="entry name" value="33 KDA CHAPERONIN"/>
    <property type="match status" value="1"/>
</dbReference>
<reference evidence="6" key="2">
    <citation type="submission" date="2020-09" db="EMBL/GenBank/DDBJ databases">
        <authorList>
            <person name="Sun Q."/>
            <person name="Zhou Y."/>
        </authorList>
    </citation>
    <scope>NUCLEOTIDE SEQUENCE</scope>
    <source>
        <strain evidence="6">CGMCC 1.15254</strain>
    </source>
</reference>
<dbReference type="Pfam" id="PF01430">
    <property type="entry name" value="HSP33"/>
    <property type="match status" value="1"/>
</dbReference>
<dbReference type="CDD" id="cd00498">
    <property type="entry name" value="Hsp33"/>
    <property type="match status" value="1"/>
</dbReference>
<dbReference type="GO" id="GO:0042026">
    <property type="term" value="P:protein refolding"/>
    <property type="evidence" value="ECO:0007669"/>
    <property type="project" value="TreeGrafter"/>
</dbReference>
<evidence type="ECO:0000256" key="5">
    <source>
        <dbReference type="ARBA" id="ARBA00023284"/>
    </source>
</evidence>
<evidence type="ECO:0000256" key="1">
    <source>
        <dbReference type="ARBA" id="ARBA00022490"/>
    </source>
</evidence>
<dbReference type="Gene3D" id="3.90.1280.10">
    <property type="entry name" value="HSP33 redox switch-like"/>
    <property type="match status" value="1"/>
</dbReference>
<reference evidence="6" key="1">
    <citation type="journal article" date="2014" name="Int. J. Syst. Evol. Microbiol.">
        <title>Complete genome sequence of Corynebacterium casei LMG S-19264T (=DSM 44701T), isolated from a smear-ripened cheese.</title>
        <authorList>
            <consortium name="US DOE Joint Genome Institute (JGI-PGF)"/>
            <person name="Walter F."/>
            <person name="Albersmeier A."/>
            <person name="Kalinowski J."/>
            <person name="Ruckert C."/>
        </authorList>
    </citation>
    <scope>NUCLEOTIDE SEQUENCE</scope>
    <source>
        <strain evidence="6">CGMCC 1.15254</strain>
    </source>
</reference>
<dbReference type="PIRSF" id="PIRSF005261">
    <property type="entry name" value="Heat_shock_Hsp33"/>
    <property type="match status" value="1"/>
</dbReference>
<keyword evidence="1" id="KW-0963">Cytoplasm</keyword>
<gene>
    <name evidence="6" type="ORF">GCM10011332_17030</name>
</gene>
<evidence type="ECO:0000256" key="3">
    <source>
        <dbReference type="ARBA" id="ARBA00023157"/>
    </source>
</evidence>
<dbReference type="RefSeq" id="WP_188663851.1">
    <property type="nucleotide sequence ID" value="NZ_BMHV01000010.1"/>
</dbReference>
<dbReference type="GO" id="GO:0051082">
    <property type="term" value="F:unfolded protein binding"/>
    <property type="evidence" value="ECO:0007669"/>
    <property type="project" value="InterPro"/>
</dbReference>
<dbReference type="InterPro" id="IPR000397">
    <property type="entry name" value="Heat_shock_Hsp33"/>
</dbReference>
<dbReference type="InterPro" id="IPR023212">
    <property type="entry name" value="Hsp33_helix_hairpin_bin_dom_sf"/>
</dbReference>
<evidence type="ECO:0000256" key="4">
    <source>
        <dbReference type="ARBA" id="ARBA00023186"/>
    </source>
</evidence>
<dbReference type="GO" id="GO:0044183">
    <property type="term" value="F:protein folding chaperone"/>
    <property type="evidence" value="ECO:0007669"/>
    <property type="project" value="TreeGrafter"/>
</dbReference>
<sequence>MSKQLLEDRVLPFQVDELDIRGRVIRLGASVHKILDAHKYPKPIADILSEAMGLTVALASGLKYDGVFSLQAISEGEGAGPIKALVSDITSEGGLRGYAGFDMDKLAALGKDVEPSVETLLGTGRLAFTVDQGKHMQPYQGLTALEGQSLSECAYNYFKNSEQLDTAFKIAHGDSGICVVMIQRLPDESGNDEEAREKWNHASIMLKSLTEAEMLDASLGMADLPYRLFHEEGVRVYETKAIHQECRCSEERLSATLKGMPVPELNDMIEEGGTTVTCHFCSTNYTFSKDRLTELRDEKQAEQAVKH</sequence>
<proteinExistence type="predicted"/>
<evidence type="ECO:0000313" key="6">
    <source>
        <dbReference type="EMBL" id="GGF63642.1"/>
    </source>
</evidence>
<dbReference type="InterPro" id="IPR016153">
    <property type="entry name" value="Heat_shock_Hsp33_N"/>
</dbReference>
<organism evidence="6 7">
    <name type="scientific">Terasakiella brassicae</name>
    <dbReference type="NCBI Taxonomy" id="1634917"/>
    <lineage>
        <taxon>Bacteria</taxon>
        <taxon>Pseudomonadati</taxon>
        <taxon>Pseudomonadota</taxon>
        <taxon>Alphaproteobacteria</taxon>
        <taxon>Rhodospirillales</taxon>
        <taxon>Terasakiellaceae</taxon>
        <taxon>Terasakiella</taxon>
    </lineage>
</organism>
<keyword evidence="3" id="KW-1015">Disulfide bond</keyword>
<dbReference type="GO" id="GO:0005737">
    <property type="term" value="C:cytoplasm"/>
    <property type="evidence" value="ECO:0007669"/>
    <property type="project" value="InterPro"/>
</dbReference>
<dbReference type="SUPFAM" id="SSF118352">
    <property type="entry name" value="HSP33 redox switch-like"/>
    <property type="match status" value="1"/>
</dbReference>
<accession>A0A917C121</accession>
<keyword evidence="4" id="KW-0143">Chaperone</keyword>
<protein>
    <submittedName>
        <fullName evidence="6">33 kDa chaperonin</fullName>
    </submittedName>
</protein>
<evidence type="ECO:0000256" key="2">
    <source>
        <dbReference type="ARBA" id="ARBA00022833"/>
    </source>
</evidence>
<dbReference type="Proteomes" id="UP000632498">
    <property type="component" value="Unassembled WGS sequence"/>
</dbReference>
<dbReference type="Gene3D" id="3.55.30.10">
    <property type="entry name" value="Hsp33 domain"/>
    <property type="match status" value="1"/>
</dbReference>
<dbReference type="SUPFAM" id="SSF64397">
    <property type="entry name" value="Hsp33 domain"/>
    <property type="match status" value="1"/>
</dbReference>
<dbReference type="InterPro" id="IPR016154">
    <property type="entry name" value="Heat_shock_Hsp33_C"/>
</dbReference>
<comment type="caution">
    <text evidence="6">The sequence shown here is derived from an EMBL/GenBank/DDBJ whole genome shotgun (WGS) entry which is preliminary data.</text>
</comment>
<dbReference type="PANTHER" id="PTHR30111:SF1">
    <property type="entry name" value="33 KDA CHAPERONIN"/>
    <property type="match status" value="1"/>
</dbReference>
<keyword evidence="2" id="KW-0862">Zinc</keyword>
<name>A0A917C121_9PROT</name>
<dbReference type="Gene3D" id="1.10.287.480">
    <property type="entry name" value="helix hairpin bin"/>
    <property type="match status" value="1"/>
</dbReference>
<keyword evidence="5" id="KW-0676">Redox-active center</keyword>